<feature type="domain" description="EAL" evidence="4">
    <location>
        <begin position="768"/>
        <end position="1021"/>
    </location>
</feature>
<dbReference type="InterPro" id="IPR000160">
    <property type="entry name" value="GGDEF_dom"/>
</dbReference>
<accession>A0A4V2UIJ1</accession>
<dbReference type="SUPFAM" id="SSF55073">
    <property type="entry name" value="Nucleotide cyclase"/>
    <property type="match status" value="1"/>
</dbReference>
<reference evidence="6 7" key="1">
    <citation type="submission" date="2019-03" db="EMBL/GenBank/DDBJ databases">
        <title>Genomic Encyclopedia of Type Strains, Phase IV (KMG-IV): sequencing the most valuable type-strain genomes for metagenomic binning, comparative biology and taxonomic classification.</title>
        <authorList>
            <person name="Goeker M."/>
        </authorList>
    </citation>
    <scope>NUCLEOTIDE SEQUENCE [LARGE SCALE GENOMIC DNA]</scope>
    <source>
        <strain evidence="6 7">DSM 7445</strain>
    </source>
</reference>
<dbReference type="PROSITE" id="PS50883">
    <property type="entry name" value="EAL"/>
    <property type="match status" value="1"/>
</dbReference>
<dbReference type="FunFam" id="3.30.70.270:FF:000001">
    <property type="entry name" value="Diguanylate cyclase domain protein"/>
    <property type="match status" value="1"/>
</dbReference>
<dbReference type="SUPFAM" id="SSF141868">
    <property type="entry name" value="EAL domain-like"/>
    <property type="match status" value="1"/>
</dbReference>
<evidence type="ECO:0000259" key="4">
    <source>
        <dbReference type="PROSITE" id="PS50883"/>
    </source>
</evidence>
<feature type="domain" description="GGDEF" evidence="5">
    <location>
        <begin position="625"/>
        <end position="759"/>
    </location>
</feature>
<organism evidence="6 7">
    <name type="scientific">Paucimonas lemoignei</name>
    <name type="common">Pseudomonas lemoignei</name>
    <dbReference type="NCBI Taxonomy" id="29443"/>
    <lineage>
        <taxon>Bacteria</taxon>
        <taxon>Pseudomonadati</taxon>
        <taxon>Pseudomonadota</taxon>
        <taxon>Betaproteobacteria</taxon>
        <taxon>Burkholderiales</taxon>
        <taxon>Burkholderiaceae</taxon>
        <taxon>Paucimonas</taxon>
    </lineage>
</organism>
<evidence type="ECO:0000313" key="6">
    <source>
        <dbReference type="EMBL" id="TCS36350.1"/>
    </source>
</evidence>
<protein>
    <submittedName>
        <fullName evidence="6">PAS domain S-box-containing protein/diguanylate cyclase (GGDEF)-like protein</fullName>
    </submittedName>
</protein>
<feature type="region of interest" description="Disordered" evidence="1">
    <location>
        <begin position="168"/>
        <end position="196"/>
    </location>
</feature>
<dbReference type="PANTHER" id="PTHR44757">
    <property type="entry name" value="DIGUANYLATE CYCLASE DGCP"/>
    <property type="match status" value="1"/>
</dbReference>
<dbReference type="PROSITE" id="PS50113">
    <property type="entry name" value="PAC"/>
    <property type="match status" value="3"/>
</dbReference>
<dbReference type="NCBIfam" id="TIGR00254">
    <property type="entry name" value="GGDEF"/>
    <property type="match status" value="1"/>
</dbReference>
<dbReference type="Gene3D" id="3.20.20.450">
    <property type="entry name" value="EAL domain"/>
    <property type="match status" value="1"/>
</dbReference>
<dbReference type="OrthoDB" id="9813903at2"/>
<dbReference type="EMBL" id="SLZQ01000007">
    <property type="protein sequence ID" value="TCS36350.1"/>
    <property type="molecule type" value="Genomic_DNA"/>
</dbReference>
<dbReference type="Pfam" id="PF00990">
    <property type="entry name" value="GGDEF"/>
    <property type="match status" value="1"/>
</dbReference>
<comment type="caution">
    <text evidence="6">The sequence shown here is derived from an EMBL/GenBank/DDBJ whole genome shotgun (WGS) entry which is preliminary data.</text>
</comment>
<dbReference type="PROSITE" id="PS50887">
    <property type="entry name" value="GGDEF"/>
    <property type="match status" value="1"/>
</dbReference>
<evidence type="ECO:0000259" key="3">
    <source>
        <dbReference type="PROSITE" id="PS50113"/>
    </source>
</evidence>
<dbReference type="Pfam" id="PF08447">
    <property type="entry name" value="PAS_3"/>
    <property type="match status" value="2"/>
</dbReference>
<dbReference type="InterPro" id="IPR001633">
    <property type="entry name" value="EAL_dom"/>
</dbReference>
<feature type="domain" description="PAC" evidence="3">
    <location>
        <begin position="540"/>
        <end position="593"/>
    </location>
</feature>
<keyword evidence="7" id="KW-1185">Reference proteome</keyword>
<dbReference type="SMART" id="SM00052">
    <property type="entry name" value="EAL"/>
    <property type="match status" value="1"/>
</dbReference>
<feature type="domain" description="PAS" evidence="2">
    <location>
        <begin position="464"/>
        <end position="536"/>
    </location>
</feature>
<gene>
    <name evidence="6" type="ORF">EDC30_107167</name>
</gene>
<dbReference type="InterPro" id="IPR035965">
    <property type="entry name" value="PAS-like_dom_sf"/>
</dbReference>
<dbReference type="InterPro" id="IPR001610">
    <property type="entry name" value="PAC"/>
</dbReference>
<dbReference type="InterPro" id="IPR052155">
    <property type="entry name" value="Biofilm_reg_signaling"/>
</dbReference>
<dbReference type="CDD" id="cd01949">
    <property type="entry name" value="GGDEF"/>
    <property type="match status" value="1"/>
</dbReference>
<dbReference type="InterPro" id="IPR013656">
    <property type="entry name" value="PAS_4"/>
</dbReference>
<proteinExistence type="predicted"/>
<dbReference type="SUPFAM" id="SSF55785">
    <property type="entry name" value="PYP-like sensor domain (PAS domain)"/>
    <property type="match status" value="4"/>
</dbReference>
<name>A0A4V2UIJ1_PAULE</name>
<dbReference type="InterPro" id="IPR013655">
    <property type="entry name" value="PAS_fold_3"/>
</dbReference>
<dbReference type="SMART" id="SM00091">
    <property type="entry name" value="PAS"/>
    <property type="match status" value="3"/>
</dbReference>
<dbReference type="SMART" id="SM00086">
    <property type="entry name" value="PAC"/>
    <property type="match status" value="3"/>
</dbReference>
<evidence type="ECO:0000313" key="7">
    <source>
        <dbReference type="Proteomes" id="UP000295382"/>
    </source>
</evidence>
<dbReference type="CDD" id="cd00130">
    <property type="entry name" value="PAS"/>
    <property type="match status" value="3"/>
</dbReference>
<dbReference type="NCBIfam" id="TIGR00229">
    <property type="entry name" value="sensory_box"/>
    <property type="match status" value="2"/>
</dbReference>
<dbReference type="Gene3D" id="3.30.70.270">
    <property type="match status" value="1"/>
</dbReference>
<dbReference type="PANTHER" id="PTHR44757:SF2">
    <property type="entry name" value="BIOFILM ARCHITECTURE MAINTENANCE PROTEIN MBAA"/>
    <property type="match status" value="1"/>
</dbReference>
<evidence type="ECO:0000256" key="1">
    <source>
        <dbReference type="SAM" id="MobiDB-lite"/>
    </source>
</evidence>
<sequence>MHSPALYCKYAYESTMDPDSESHSIDEPDFHAFFDAIPVPCLVLTPDFTIVAANEAYLRITQASHNDVIGRNIFDIFPDNQYAPPASGTHNLRTSLLRVMQDKTSNMMPIQRYDITVERDGKKVVEEHYWSPVNSPVFDSNGNISHIFHCAEDVTQAVWTKARIAGTGTGASDEVQAPQQAGVSAGARAEKPEPGFAARTKDLLQEREYIYSLVRAIPVPCTVMLGKDHRYWLQNKAHRDLTGHFDIIGKPYHETFPATAEWELPILDHVFQHGQPYHIERKKLTFGKNEDGTSRDLYLALSWQPFFGSDNTVVGVISTATDITEQVRTESKLRESEEFYRIATDAANIGTWNVFLDKQVADLSPRLAAMMGLPPDRQRYSFDEMLEVTHAEDRERLLKAMQRAWETGSIYEEKIRINFPNGEKHTLFSRAKVFLDEDGKPLSLRGAAIDLTEQLRAEEQLRTANDMLSLAVEGVGEGIWEWDPRNRTVYYSERAKEILGYAPEDSPSYRMLWPSRVHPDDLRRVSMALREHIEGKVPTYICEYRAKCKNGDFKWVLSRGIVVARDANGKPLRMTGMFSDISDRKEADEHIWRLANFDILTGLPNRRLFRDRLEQDVNQASRNHHKLALLFIDLDRFKQVNDSLGHEAGDLLLRHAAKRIQECVRDTDTVARLGGDEFTVILNELHHEHDRVEQICEKILQALSQPFSLGAEPTGVSASIGIALYPDDAKTHDELLRKVDQAMYSAKQAGKNRFAYFTREMDENAHRRHRVMNELRRALQEKHFELYFQPVIELATGRIWKAEALIRWRHPELGFIAPSQFIPLAEESGLIDEISDWVFQQAVTYSRQWSELIKAPFQIAVNKSPVQFSLPKKDAWIDFLHSEGGTTPHIVVEITEGLLMQTSSQVTNLLQEYKAAGMQVAIDDFGTGYSSMAYLKRFDIDYLKIDQSFVRDMTTDPTNKTITDSMIAMAHKLGIKVIAEGVETPEQQQLLSEAGCDYAQGYLYSPPCTASHFESMLVSRNPGNKVQSKNTRVRY</sequence>
<dbReference type="Pfam" id="PF13426">
    <property type="entry name" value="PAS_9"/>
    <property type="match status" value="1"/>
</dbReference>
<evidence type="ECO:0000259" key="2">
    <source>
        <dbReference type="PROSITE" id="PS50112"/>
    </source>
</evidence>
<dbReference type="GO" id="GO:0003824">
    <property type="term" value="F:catalytic activity"/>
    <property type="evidence" value="ECO:0007669"/>
    <property type="project" value="UniProtKB-ARBA"/>
</dbReference>
<feature type="domain" description="PAC" evidence="3">
    <location>
        <begin position="277"/>
        <end position="335"/>
    </location>
</feature>
<dbReference type="Proteomes" id="UP000295382">
    <property type="component" value="Unassembled WGS sequence"/>
</dbReference>
<dbReference type="AlphaFoldDB" id="A0A4V2UIJ1"/>
<dbReference type="InterPro" id="IPR000700">
    <property type="entry name" value="PAS-assoc_C"/>
</dbReference>
<evidence type="ECO:0000259" key="5">
    <source>
        <dbReference type="PROSITE" id="PS50887"/>
    </source>
</evidence>
<dbReference type="InterPro" id="IPR043128">
    <property type="entry name" value="Rev_trsase/Diguanyl_cyclase"/>
</dbReference>
<dbReference type="InterPro" id="IPR035919">
    <property type="entry name" value="EAL_sf"/>
</dbReference>
<feature type="domain" description="PAC" evidence="3">
    <location>
        <begin position="411"/>
        <end position="463"/>
    </location>
</feature>
<dbReference type="InterPro" id="IPR000014">
    <property type="entry name" value="PAS"/>
</dbReference>
<dbReference type="PROSITE" id="PS50112">
    <property type="entry name" value="PAS"/>
    <property type="match status" value="1"/>
</dbReference>
<dbReference type="Gene3D" id="3.30.450.20">
    <property type="entry name" value="PAS domain"/>
    <property type="match status" value="4"/>
</dbReference>
<dbReference type="SMART" id="SM00267">
    <property type="entry name" value="GGDEF"/>
    <property type="match status" value="1"/>
</dbReference>
<dbReference type="Pfam" id="PF08448">
    <property type="entry name" value="PAS_4"/>
    <property type="match status" value="1"/>
</dbReference>
<dbReference type="Pfam" id="PF00563">
    <property type="entry name" value="EAL"/>
    <property type="match status" value="1"/>
</dbReference>
<dbReference type="CDD" id="cd01948">
    <property type="entry name" value="EAL"/>
    <property type="match status" value="1"/>
</dbReference>
<dbReference type="InterPro" id="IPR029787">
    <property type="entry name" value="Nucleotide_cyclase"/>
</dbReference>